<comment type="caution">
    <text evidence="12">The sequence shown here is derived from an EMBL/GenBank/DDBJ whole genome shotgun (WGS) entry which is preliminary data.</text>
</comment>
<comment type="subcellular location">
    <subcellularLocation>
        <location evidence="1">Cell membrane</location>
        <topology evidence="1">Lipid-anchor</topology>
        <topology evidence="1">GPI-anchor</topology>
    </subcellularLocation>
</comment>
<evidence type="ECO:0000256" key="11">
    <source>
        <dbReference type="RuleBase" id="RU003518"/>
    </source>
</evidence>
<dbReference type="Proteomes" id="UP000678393">
    <property type="component" value="Unassembled WGS sequence"/>
</dbReference>
<evidence type="ECO:0008006" key="14">
    <source>
        <dbReference type="Google" id="ProtNLM"/>
    </source>
</evidence>
<evidence type="ECO:0000256" key="4">
    <source>
        <dbReference type="ARBA" id="ARBA00022622"/>
    </source>
</evidence>
<evidence type="ECO:0000256" key="9">
    <source>
        <dbReference type="ARBA" id="ARBA00023207"/>
    </source>
</evidence>
<keyword evidence="10" id="KW-0449">Lipoprotein</keyword>
<keyword evidence="4" id="KW-0336">GPI-anchor</keyword>
<evidence type="ECO:0000256" key="2">
    <source>
        <dbReference type="ARBA" id="ARBA00010260"/>
    </source>
</evidence>
<comment type="similarity">
    <text evidence="2 11">Belongs to the glypican family.</text>
</comment>
<dbReference type="GO" id="GO:1905475">
    <property type="term" value="P:regulation of protein localization to membrane"/>
    <property type="evidence" value="ECO:0007669"/>
    <property type="project" value="TreeGrafter"/>
</dbReference>
<evidence type="ECO:0000256" key="3">
    <source>
        <dbReference type="ARBA" id="ARBA00022475"/>
    </source>
</evidence>
<keyword evidence="9" id="KW-0357">Heparan sulfate</keyword>
<dbReference type="GO" id="GO:0016477">
    <property type="term" value="P:cell migration"/>
    <property type="evidence" value="ECO:0007669"/>
    <property type="project" value="TreeGrafter"/>
</dbReference>
<keyword evidence="5" id="KW-0732">Signal</keyword>
<evidence type="ECO:0000256" key="6">
    <source>
        <dbReference type="ARBA" id="ARBA00022974"/>
    </source>
</evidence>
<dbReference type="Pfam" id="PF01153">
    <property type="entry name" value="Glypican"/>
    <property type="match status" value="1"/>
</dbReference>
<dbReference type="GO" id="GO:0090263">
    <property type="term" value="P:positive regulation of canonical Wnt signaling pathway"/>
    <property type="evidence" value="ECO:0007669"/>
    <property type="project" value="TreeGrafter"/>
</dbReference>
<sequence>HNRTSDVLSSLYKIPRKVHRIALDSFFQKVGRYLLSSDQQHLPEIIDSFFKSLFPIAFNYVLSDASKTSGLGEAFNECLEKHYKDIEPFGNVPKHFGMQLRYGFNRARIYTETLEVMLNTMDSTNNLLVHTDCQKAISRLHFCPLCSGQVAAKPCRGLCLNVMRGCLSGISEISSSWDDLVVDFENLHLGMFKQNNAQELLAYLDGNITDALLQAMDDGSRIFTQVQELCKVPSHSVSDSDLYKKFFTPEGMLLSHPSNRIQSIRKDIASLIAELEESKGFFQRIADGLCRTPSVYEQEMQSQHCWNGSAVGRYLREVPEVNIISQATHNMEVRITLIPDSTLLQVKDTLAHMKRHHQHVANPLLIASFPAHDIHAHDVPYLVYATDSHLFLFVIPSELAVACGSRPL</sequence>
<dbReference type="GO" id="GO:0005886">
    <property type="term" value="C:plasma membrane"/>
    <property type="evidence" value="ECO:0007669"/>
    <property type="project" value="UniProtKB-SubCell"/>
</dbReference>
<dbReference type="InterPro" id="IPR036790">
    <property type="entry name" value="Frizzled_dom_sf"/>
</dbReference>
<organism evidence="12 13">
    <name type="scientific">Candidula unifasciata</name>
    <dbReference type="NCBI Taxonomy" id="100452"/>
    <lineage>
        <taxon>Eukaryota</taxon>
        <taxon>Metazoa</taxon>
        <taxon>Spiralia</taxon>
        <taxon>Lophotrochozoa</taxon>
        <taxon>Mollusca</taxon>
        <taxon>Gastropoda</taxon>
        <taxon>Heterobranchia</taxon>
        <taxon>Euthyneura</taxon>
        <taxon>Panpulmonata</taxon>
        <taxon>Eupulmonata</taxon>
        <taxon>Stylommatophora</taxon>
        <taxon>Helicina</taxon>
        <taxon>Helicoidea</taxon>
        <taxon>Geomitridae</taxon>
        <taxon>Candidula</taxon>
    </lineage>
</organism>
<dbReference type="AlphaFoldDB" id="A0A8S3ZB27"/>
<keyword evidence="6" id="KW-0654">Proteoglycan</keyword>
<accession>A0A8S3ZB27</accession>
<dbReference type="OrthoDB" id="6380619at2759"/>
<gene>
    <name evidence="12" type="ORF">CUNI_LOCUS10603</name>
</gene>
<dbReference type="EMBL" id="CAJHNH020001939">
    <property type="protein sequence ID" value="CAG5125045.1"/>
    <property type="molecule type" value="Genomic_DNA"/>
</dbReference>
<proteinExistence type="inferred from homology"/>
<evidence type="ECO:0000313" key="12">
    <source>
        <dbReference type="EMBL" id="CAG5125045.1"/>
    </source>
</evidence>
<evidence type="ECO:0000256" key="7">
    <source>
        <dbReference type="ARBA" id="ARBA00023136"/>
    </source>
</evidence>
<dbReference type="GO" id="GO:0005576">
    <property type="term" value="C:extracellular region"/>
    <property type="evidence" value="ECO:0007669"/>
    <property type="project" value="TreeGrafter"/>
</dbReference>
<dbReference type="PANTHER" id="PTHR10822">
    <property type="entry name" value="GLYPICAN"/>
    <property type="match status" value="1"/>
</dbReference>
<evidence type="ECO:0000256" key="8">
    <source>
        <dbReference type="ARBA" id="ARBA00023180"/>
    </source>
</evidence>
<keyword evidence="13" id="KW-1185">Reference proteome</keyword>
<dbReference type="GO" id="GO:0009986">
    <property type="term" value="C:cell surface"/>
    <property type="evidence" value="ECO:0007669"/>
    <property type="project" value="TreeGrafter"/>
</dbReference>
<keyword evidence="8" id="KW-0325">Glycoprotein</keyword>
<feature type="non-terminal residue" evidence="12">
    <location>
        <position position="1"/>
    </location>
</feature>
<dbReference type="SUPFAM" id="SSF63501">
    <property type="entry name" value="Frizzled cysteine-rich domain"/>
    <property type="match status" value="1"/>
</dbReference>
<protein>
    <recommendedName>
        <fullName evidence="14">Glypican 5b</fullName>
    </recommendedName>
</protein>
<keyword evidence="3" id="KW-1003">Cell membrane</keyword>
<name>A0A8S3ZB27_9EUPU</name>
<evidence type="ECO:0000256" key="1">
    <source>
        <dbReference type="ARBA" id="ARBA00004609"/>
    </source>
</evidence>
<dbReference type="InterPro" id="IPR001863">
    <property type="entry name" value="Glypican"/>
</dbReference>
<dbReference type="GO" id="GO:0098552">
    <property type="term" value="C:side of membrane"/>
    <property type="evidence" value="ECO:0007669"/>
    <property type="project" value="UniProtKB-KW"/>
</dbReference>
<dbReference type="PANTHER" id="PTHR10822:SF29">
    <property type="entry name" value="DIVISION ABNORMALLY DELAYED PROTEIN"/>
    <property type="match status" value="1"/>
</dbReference>
<evidence type="ECO:0000256" key="10">
    <source>
        <dbReference type="ARBA" id="ARBA00023288"/>
    </source>
</evidence>
<evidence type="ECO:0000313" key="13">
    <source>
        <dbReference type="Proteomes" id="UP000678393"/>
    </source>
</evidence>
<evidence type="ECO:0000256" key="5">
    <source>
        <dbReference type="ARBA" id="ARBA00022729"/>
    </source>
</evidence>
<keyword evidence="7" id="KW-0472">Membrane</keyword>
<reference evidence="12" key="1">
    <citation type="submission" date="2021-04" db="EMBL/GenBank/DDBJ databases">
        <authorList>
            <consortium name="Molecular Ecology Group"/>
        </authorList>
    </citation>
    <scope>NUCLEOTIDE SEQUENCE</scope>
</reference>